<dbReference type="AlphaFoldDB" id="A0A1G5JVY3"/>
<gene>
    <name evidence="2" type="ORF">SAMN05660710_03460</name>
</gene>
<accession>A0A1G5JVY3</accession>
<dbReference type="OrthoDB" id="7741116at2"/>
<proteinExistence type="predicted"/>
<dbReference type="EMBL" id="FMVT01000016">
    <property type="protein sequence ID" value="SCY91839.1"/>
    <property type="molecule type" value="Genomic_DNA"/>
</dbReference>
<protein>
    <recommendedName>
        <fullName evidence="4">Outer membrane protein beta-barrel domain-containing protein</fullName>
    </recommendedName>
</protein>
<feature type="signal peptide" evidence="1">
    <location>
        <begin position="1"/>
        <end position="22"/>
    </location>
</feature>
<evidence type="ECO:0008006" key="4">
    <source>
        <dbReference type="Google" id="ProtNLM"/>
    </source>
</evidence>
<dbReference type="STRING" id="336292.SAMN05660710_03460"/>
<feature type="chain" id="PRO_5011723599" description="Outer membrane protein beta-barrel domain-containing protein" evidence="1">
    <location>
        <begin position="23"/>
        <end position="192"/>
    </location>
</feature>
<dbReference type="RefSeq" id="WP_090747662.1">
    <property type="nucleotide sequence ID" value="NZ_FMVT01000016.1"/>
</dbReference>
<reference evidence="2 3" key="1">
    <citation type="submission" date="2016-10" db="EMBL/GenBank/DDBJ databases">
        <authorList>
            <person name="de Groot N.N."/>
        </authorList>
    </citation>
    <scope>NUCLEOTIDE SEQUENCE [LARGE SCALE GENOMIC DNA]</scope>
    <source>
        <strain evidence="2 3">CGMCC 1.8925</strain>
    </source>
</reference>
<dbReference type="Proteomes" id="UP000199502">
    <property type="component" value="Unassembled WGS sequence"/>
</dbReference>
<keyword evidence="3" id="KW-1185">Reference proteome</keyword>
<sequence length="192" mass="20082">MFRKLTFALAACLAGAAAPAAAADGFFAQADIGDRTQSAVATASRGALSYGTTLSNYEGGRSGTTFLAYTLPLEAPATVRLGPAVGLRRSDGEAREVEAGLRVAVDRWTATPFGSIYGLAEASSVHRSWFVLGQVTFAPANIGIELSRGGSEDYHETTLAVQKRLGQGPVSLRLGYKLSSDEIFAGISINTF</sequence>
<evidence type="ECO:0000313" key="3">
    <source>
        <dbReference type="Proteomes" id="UP000199502"/>
    </source>
</evidence>
<evidence type="ECO:0000313" key="2">
    <source>
        <dbReference type="EMBL" id="SCY91839.1"/>
    </source>
</evidence>
<keyword evidence="1" id="KW-0732">Signal</keyword>
<evidence type="ECO:0000256" key="1">
    <source>
        <dbReference type="SAM" id="SignalP"/>
    </source>
</evidence>
<name>A0A1G5JVY3_9RHOB</name>
<organism evidence="2 3">
    <name type="scientific">Paracoccus tibetensis</name>
    <dbReference type="NCBI Taxonomy" id="336292"/>
    <lineage>
        <taxon>Bacteria</taxon>
        <taxon>Pseudomonadati</taxon>
        <taxon>Pseudomonadota</taxon>
        <taxon>Alphaproteobacteria</taxon>
        <taxon>Rhodobacterales</taxon>
        <taxon>Paracoccaceae</taxon>
        <taxon>Paracoccus</taxon>
    </lineage>
</organism>